<dbReference type="GO" id="GO:0000976">
    <property type="term" value="F:transcription cis-regulatory region binding"/>
    <property type="evidence" value="ECO:0007669"/>
    <property type="project" value="TreeGrafter"/>
</dbReference>
<feature type="repeat" description="ANK" evidence="3">
    <location>
        <begin position="594"/>
        <end position="626"/>
    </location>
</feature>
<dbReference type="SUPFAM" id="SSF48403">
    <property type="entry name" value="Ankyrin repeat"/>
    <property type="match status" value="1"/>
</dbReference>
<dbReference type="PANTHER" id="PTHR24193">
    <property type="entry name" value="ANKYRIN REPEAT PROTEIN"/>
    <property type="match status" value="1"/>
</dbReference>
<dbReference type="Pfam" id="PF12796">
    <property type="entry name" value="Ank_2"/>
    <property type="match status" value="1"/>
</dbReference>
<sequence length="629" mass="68439">MGSECYSFGARSPSGILKPQDICNLGGVSSEWRAFATSEAVWLVLSRTVHLRPLPAALAGDSDEGWAKEPPAVKSQLLQEYIPTFAVRQRIRQLCRRLKGGKAIAKTSAIGCPWLTFTVPRVNGELPEDLAEFFRLCDGFDKEALYFAEAAPGGVLAFRVTRLLPLSELAAAVATFQPASDQFAAPSPRAWLSATGSGHAQSVVLSATNVCFTTKRCASDGFMTVAKNGYHFQRFSPQAPNTMEQVAQEVMGSRRPEVEAQVEEVPMRVWKELEEGQQAPVVGKWRYQAMVVVMKGRESRNGEKWPLTHTGRYLKLGRRSDDGVQGQPRRGTRIWRTSADAVGAGPSAFAPKAEGAVGFFGELWSSAGSGRAERGIFGEWTLTRQTSCFLDYLQDYVSLLEGLPSQWAEQSLLTTGRNVSASQQKLLHDGRVLADSEEITSPVDLLVVLLPIREASAQEMQRFQNAAIHGDVRVMKEMLQSCHDPNCSQGLTPLAVAACCGHLDVVELLLEAGADRNKGDERTGLTALALACQNGRLEVARFLLESGADKDQSTKTGFTPLFAASCHGHIEVVRMLLSAGVNLDIVVESEKFWECGTPILTACQKGHVEIARLLVEAGSNLIFRDAATV</sequence>
<protein>
    <submittedName>
        <fullName evidence="4">Ankyrin repeat and KH domain-containing protein mask</fullName>
    </submittedName>
</protein>
<evidence type="ECO:0000256" key="3">
    <source>
        <dbReference type="PROSITE-ProRule" id="PRU00023"/>
    </source>
</evidence>
<dbReference type="Gene3D" id="1.25.40.20">
    <property type="entry name" value="Ankyrin repeat-containing domain"/>
    <property type="match status" value="2"/>
</dbReference>
<feature type="repeat" description="ANK" evidence="3">
    <location>
        <begin position="556"/>
        <end position="588"/>
    </location>
</feature>
<dbReference type="PROSITE" id="PS50297">
    <property type="entry name" value="ANK_REP_REGION"/>
    <property type="match status" value="4"/>
</dbReference>
<name>A0A1Q9CCU4_SYMMI</name>
<keyword evidence="5" id="KW-1185">Reference proteome</keyword>
<dbReference type="InterPro" id="IPR036770">
    <property type="entry name" value="Ankyrin_rpt-contain_sf"/>
</dbReference>
<dbReference type="SMART" id="SM00248">
    <property type="entry name" value="ANK"/>
    <property type="match status" value="5"/>
</dbReference>
<reference evidence="4 5" key="1">
    <citation type="submission" date="2016-02" db="EMBL/GenBank/DDBJ databases">
        <title>Genome analysis of coral dinoflagellate symbionts highlights evolutionary adaptations to a symbiotic lifestyle.</title>
        <authorList>
            <person name="Aranda M."/>
            <person name="Li Y."/>
            <person name="Liew Y.J."/>
            <person name="Baumgarten S."/>
            <person name="Simakov O."/>
            <person name="Wilson M."/>
            <person name="Piel J."/>
            <person name="Ashoor H."/>
            <person name="Bougouffa S."/>
            <person name="Bajic V.B."/>
            <person name="Ryu T."/>
            <person name="Ravasi T."/>
            <person name="Bayer T."/>
            <person name="Micklem G."/>
            <person name="Kim H."/>
            <person name="Bhak J."/>
            <person name="Lajeunesse T.C."/>
            <person name="Voolstra C.R."/>
        </authorList>
    </citation>
    <scope>NUCLEOTIDE SEQUENCE [LARGE SCALE GENOMIC DNA]</scope>
    <source>
        <strain evidence="4 5">CCMP2467</strain>
    </source>
</reference>
<evidence type="ECO:0000256" key="2">
    <source>
        <dbReference type="ARBA" id="ARBA00023043"/>
    </source>
</evidence>
<keyword evidence="1" id="KW-0677">Repeat</keyword>
<accession>A0A1Q9CCU4</accession>
<evidence type="ECO:0000313" key="4">
    <source>
        <dbReference type="EMBL" id="OLP80753.1"/>
    </source>
</evidence>
<feature type="repeat" description="ANK" evidence="3">
    <location>
        <begin position="489"/>
        <end position="521"/>
    </location>
</feature>
<keyword evidence="2 3" id="KW-0040">ANK repeat</keyword>
<dbReference type="InterPro" id="IPR002110">
    <property type="entry name" value="Ankyrin_rpt"/>
</dbReference>
<evidence type="ECO:0000256" key="1">
    <source>
        <dbReference type="ARBA" id="ARBA00022737"/>
    </source>
</evidence>
<proteinExistence type="predicted"/>
<dbReference type="Pfam" id="PF13637">
    <property type="entry name" value="Ank_4"/>
    <property type="match status" value="1"/>
</dbReference>
<dbReference type="GO" id="GO:0045944">
    <property type="term" value="P:positive regulation of transcription by RNA polymerase II"/>
    <property type="evidence" value="ECO:0007669"/>
    <property type="project" value="TreeGrafter"/>
</dbReference>
<dbReference type="Proteomes" id="UP000186817">
    <property type="component" value="Unassembled WGS sequence"/>
</dbReference>
<dbReference type="AlphaFoldDB" id="A0A1Q9CCU4"/>
<dbReference type="OrthoDB" id="10264606at2759"/>
<comment type="caution">
    <text evidence="4">The sequence shown here is derived from an EMBL/GenBank/DDBJ whole genome shotgun (WGS) entry which is preliminary data.</text>
</comment>
<dbReference type="PROSITE" id="PS50088">
    <property type="entry name" value="ANK_REPEAT"/>
    <property type="match status" value="4"/>
</dbReference>
<organism evidence="4 5">
    <name type="scientific">Symbiodinium microadriaticum</name>
    <name type="common">Dinoflagellate</name>
    <name type="synonym">Zooxanthella microadriatica</name>
    <dbReference type="NCBI Taxonomy" id="2951"/>
    <lineage>
        <taxon>Eukaryota</taxon>
        <taxon>Sar</taxon>
        <taxon>Alveolata</taxon>
        <taxon>Dinophyceae</taxon>
        <taxon>Suessiales</taxon>
        <taxon>Symbiodiniaceae</taxon>
        <taxon>Symbiodinium</taxon>
    </lineage>
</organism>
<evidence type="ECO:0000313" key="5">
    <source>
        <dbReference type="Proteomes" id="UP000186817"/>
    </source>
</evidence>
<gene>
    <name evidence="4" type="primary">mask</name>
    <name evidence="4" type="ORF">AK812_SmicGene38791</name>
</gene>
<feature type="repeat" description="ANK" evidence="3">
    <location>
        <begin position="523"/>
        <end position="555"/>
    </location>
</feature>
<dbReference type="InterPro" id="IPR050663">
    <property type="entry name" value="Ankyrin-SOCS_Box"/>
</dbReference>
<dbReference type="GO" id="GO:0005634">
    <property type="term" value="C:nucleus"/>
    <property type="evidence" value="ECO:0007669"/>
    <property type="project" value="TreeGrafter"/>
</dbReference>
<dbReference type="EMBL" id="LSRX01001349">
    <property type="protein sequence ID" value="OLP80753.1"/>
    <property type="molecule type" value="Genomic_DNA"/>
</dbReference>
<dbReference type="PANTHER" id="PTHR24193:SF121">
    <property type="entry name" value="ADA2A-CONTAINING COMPLEX COMPONENT 3, ISOFORM D"/>
    <property type="match status" value="1"/>
</dbReference>